<dbReference type="Proteomes" id="UP001231616">
    <property type="component" value="Unassembled WGS sequence"/>
</dbReference>
<evidence type="ECO:0000256" key="2">
    <source>
        <dbReference type="SAM" id="SignalP"/>
    </source>
</evidence>
<evidence type="ECO:0000313" key="3">
    <source>
        <dbReference type="EMBL" id="MDP4537025.1"/>
    </source>
</evidence>
<feature type="signal peptide" evidence="2">
    <location>
        <begin position="1"/>
        <end position="22"/>
    </location>
</feature>
<proteinExistence type="predicted"/>
<comment type="caution">
    <text evidence="3">The sequence shown here is derived from an EMBL/GenBank/DDBJ whole genome shotgun (WGS) entry which is preliminary data.</text>
</comment>
<keyword evidence="4" id="KW-1185">Reference proteome</keyword>
<dbReference type="EMBL" id="JAUZVZ010000018">
    <property type="protein sequence ID" value="MDP4537025.1"/>
    <property type="molecule type" value="Genomic_DNA"/>
</dbReference>
<dbReference type="Pfam" id="PF10973">
    <property type="entry name" value="DUF2799"/>
    <property type="match status" value="1"/>
</dbReference>
<feature type="chain" id="PRO_5045527500" evidence="2">
    <location>
        <begin position="23"/>
        <end position="208"/>
    </location>
</feature>
<evidence type="ECO:0000256" key="1">
    <source>
        <dbReference type="SAM" id="Coils"/>
    </source>
</evidence>
<gene>
    <name evidence="3" type="ORF">Q3O60_12560</name>
</gene>
<keyword evidence="1" id="KW-0175">Coiled coil</keyword>
<keyword evidence="2" id="KW-0732">Signal</keyword>
<protein>
    <submittedName>
        <fullName evidence="3">DUF2799 domain-containing protein</fullName>
    </submittedName>
</protein>
<name>A0ABT9H299_9GAMM</name>
<sequence length="208" mass="23514">MMNKLWLLTLSGLLLLNGCASMNKDACLNADWRTIGFEDGSKGKHEGSISQYRKECARHGITPDLDAYLAGHREGSDRFCTPSNGFRTGQAGTVYNNSCPPALEAAFLAAHADGQQLHRLQRYLQQQQAELNKTERQLSAMESELAIQEELLIADGYTREERLEIREQIILLQMSINDGYGRLSELQQLVQQADADYQRSFRRLSARY</sequence>
<accession>A0ABT9H299</accession>
<evidence type="ECO:0000313" key="4">
    <source>
        <dbReference type="Proteomes" id="UP001231616"/>
    </source>
</evidence>
<dbReference type="RefSeq" id="WP_305894288.1">
    <property type="nucleotide sequence ID" value="NZ_JAUZVZ010000018.1"/>
</dbReference>
<organism evidence="3 4">
    <name type="scientific">Alkalimonas collagenimarina</name>
    <dbReference type="NCBI Taxonomy" id="400390"/>
    <lineage>
        <taxon>Bacteria</taxon>
        <taxon>Pseudomonadati</taxon>
        <taxon>Pseudomonadota</taxon>
        <taxon>Gammaproteobacteria</taxon>
        <taxon>Alkalimonas</taxon>
    </lineage>
</organism>
<feature type="coiled-coil region" evidence="1">
    <location>
        <begin position="117"/>
        <end position="151"/>
    </location>
</feature>
<dbReference type="InterPro" id="IPR021242">
    <property type="entry name" value="DUF2799"/>
</dbReference>
<reference evidence="3 4" key="1">
    <citation type="submission" date="2023-08" db="EMBL/GenBank/DDBJ databases">
        <authorList>
            <person name="Joshi A."/>
            <person name="Thite S."/>
        </authorList>
    </citation>
    <scope>NUCLEOTIDE SEQUENCE [LARGE SCALE GENOMIC DNA]</scope>
    <source>
        <strain evidence="3 4">AC40</strain>
    </source>
</reference>